<evidence type="ECO:0000256" key="6">
    <source>
        <dbReference type="ARBA" id="ARBA00022884"/>
    </source>
</evidence>
<dbReference type="HAMAP" id="MF_00227">
    <property type="entry name" value="RNase_P"/>
    <property type="match status" value="1"/>
</dbReference>
<evidence type="ECO:0000256" key="4">
    <source>
        <dbReference type="ARBA" id="ARBA00022759"/>
    </source>
</evidence>
<dbReference type="InterPro" id="IPR020539">
    <property type="entry name" value="RNase_P_CS"/>
</dbReference>
<dbReference type="SUPFAM" id="SSF54211">
    <property type="entry name" value="Ribosomal protein S5 domain 2-like"/>
    <property type="match status" value="1"/>
</dbReference>
<dbReference type="NCBIfam" id="TIGR00188">
    <property type="entry name" value="rnpA"/>
    <property type="match status" value="1"/>
</dbReference>
<dbReference type="PANTHER" id="PTHR33992:SF1">
    <property type="entry name" value="RIBONUCLEASE P PROTEIN COMPONENT"/>
    <property type="match status" value="1"/>
</dbReference>
<keyword evidence="5 7" id="KW-0378">Hydrolase</keyword>
<dbReference type="InterPro" id="IPR014721">
    <property type="entry name" value="Ribsml_uS5_D2-typ_fold_subgr"/>
</dbReference>
<dbReference type="GO" id="GO:0004526">
    <property type="term" value="F:ribonuclease P activity"/>
    <property type="evidence" value="ECO:0007669"/>
    <property type="project" value="UniProtKB-EC"/>
</dbReference>
<keyword evidence="3 7" id="KW-0540">Nuclease</keyword>
<keyword evidence="2 7" id="KW-0819">tRNA processing</keyword>
<reference evidence="9 10" key="1">
    <citation type="submission" date="2024-09" db="EMBL/GenBank/DDBJ databases">
        <authorList>
            <person name="Sun Q."/>
            <person name="Mori K."/>
        </authorList>
    </citation>
    <scope>NUCLEOTIDE SEQUENCE [LARGE SCALE GENOMIC DNA]</scope>
    <source>
        <strain evidence="9 10">NCAIM B.02604</strain>
    </source>
</reference>
<protein>
    <recommendedName>
        <fullName evidence="7 8">Ribonuclease P protein component</fullName>
        <shortName evidence="7">RNase P protein</shortName>
        <shortName evidence="7">RNaseP protein</shortName>
        <ecNumber evidence="7 8">3.1.26.5</ecNumber>
    </recommendedName>
    <alternativeName>
        <fullName evidence="7">Protein C5</fullName>
    </alternativeName>
</protein>
<dbReference type="EMBL" id="JBHLUB010000030">
    <property type="protein sequence ID" value="MFC0582494.1"/>
    <property type="molecule type" value="Genomic_DNA"/>
</dbReference>
<dbReference type="Gene3D" id="3.30.230.10">
    <property type="match status" value="1"/>
</dbReference>
<comment type="subunit">
    <text evidence="7">Consists of a catalytic RNA component (M1 or rnpB) and a protein subunit.</text>
</comment>
<comment type="caution">
    <text evidence="9">The sequence shown here is derived from an EMBL/GenBank/DDBJ whole genome shotgun (WGS) entry which is preliminary data.</text>
</comment>
<evidence type="ECO:0000256" key="1">
    <source>
        <dbReference type="ARBA" id="ARBA00002663"/>
    </source>
</evidence>
<sequence length="125" mass="13969">MLPRDNRVKTASDFSRIMRTGVRSGRQNFVLFAQQTDSSASPERVGFVVSKAVGNAVTRNLVKRRLRHLMAERITQRQHSGEQPRCDFVLRAFPPAATASYTELGQDLDSSLAAVTKKLQSHRQG</sequence>
<dbReference type="EC" id="3.1.26.5" evidence="7 8"/>
<evidence type="ECO:0000256" key="2">
    <source>
        <dbReference type="ARBA" id="ARBA00022694"/>
    </source>
</evidence>
<dbReference type="InterPro" id="IPR000100">
    <property type="entry name" value="RNase_P"/>
</dbReference>
<comment type="function">
    <text evidence="1 7">RNaseP catalyzes the removal of the 5'-leader sequence from pre-tRNA to produce the mature 5'-terminus. It can also cleave other RNA substrates such as 4.5S RNA. The protein component plays an auxiliary but essential role in vivo by binding to the 5'-leader sequence and broadening the substrate specificity of the ribozyme.</text>
</comment>
<dbReference type="PANTHER" id="PTHR33992">
    <property type="entry name" value="RIBONUCLEASE P PROTEIN COMPONENT"/>
    <property type="match status" value="1"/>
</dbReference>
<dbReference type="PROSITE" id="PS00648">
    <property type="entry name" value="RIBONUCLEASE_P"/>
    <property type="match status" value="1"/>
</dbReference>
<accession>A0ABV6PBJ0</accession>
<evidence type="ECO:0000256" key="8">
    <source>
        <dbReference type="NCBIfam" id="TIGR00188"/>
    </source>
</evidence>
<dbReference type="Pfam" id="PF00825">
    <property type="entry name" value="Ribonuclease_P"/>
    <property type="match status" value="1"/>
</dbReference>
<gene>
    <name evidence="7 9" type="primary">rnpA</name>
    <name evidence="9" type="ORF">ACFFFR_08905</name>
</gene>
<evidence type="ECO:0000256" key="5">
    <source>
        <dbReference type="ARBA" id="ARBA00022801"/>
    </source>
</evidence>
<dbReference type="InterPro" id="IPR020568">
    <property type="entry name" value="Ribosomal_Su5_D2-typ_SF"/>
</dbReference>
<keyword evidence="10" id="KW-1185">Reference proteome</keyword>
<evidence type="ECO:0000256" key="7">
    <source>
        <dbReference type="HAMAP-Rule" id="MF_00227"/>
    </source>
</evidence>
<dbReference type="Proteomes" id="UP001589862">
    <property type="component" value="Unassembled WGS sequence"/>
</dbReference>
<evidence type="ECO:0000313" key="9">
    <source>
        <dbReference type="EMBL" id="MFC0582494.1"/>
    </source>
</evidence>
<name>A0ABV6PBJ0_9MICC</name>
<evidence type="ECO:0000313" key="10">
    <source>
        <dbReference type="Proteomes" id="UP001589862"/>
    </source>
</evidence>
<organism evidence="9 10">
    <name type="scientific">Micrococcoides hystricis</name>
    <dbReference type="NCBI Taxonomy" id="1572761"/>
    <lineage>
        <taxon>Bacteria</taxon>
        <taxon>Bacillati</taxon>
        <taxon>Actinomycetota</taxon>
        <taxon>Actinomycetes</taxon>
        <taxon>Micrococcales</taxon>
        <taxon>Micrococcaceae</taxon>
        <taxon>Micrococcoides</taxon>
    </lineage>
</organism>
<comment type="similarity">
    <text evidence="7">Belongs to the RnpA family.</text>
</comment>
<proteinExistence type="inferred from homology"/>
<dbReference type="RefSeq" id="WP_377459691.1">
    <property type="nucleotide sequence ID" value="NZ_JBHLUB010000030.1"/>
</dbReference>
<comment type="catalytic activity">
    <reaction evidence="7">
        <text>Endonucleolytic cleavage of RNA, removing 5'-extranucleotides from tRNA precursor.</text>
        <dbReference type="EC" id="3.1.26.5"/>
    </reaction>
</comment>
<evidence type="ECO:0000256" key="3">
    <source>
        <dbReference type="ARBA" id="ARBA00022722"/>
    </source>
</evidence>
<keyword evidence="6 7" id="KW-0694">RNA-binding</keyword>
<keyword evidence="4 7" id="KW-0255">Endonuclease</keyword>